<gene>
    <name evidence="2" type="ORF">CJD35_09175</name>
</gene>
<name>A0A249MTF5_SPHXE</name>
<evidence type="ECO:0000313" key="2">
    <source>
        <dbReference type="EMBL" id="ASY44598.1"/>
    </source>
</evidence>
<feature type="domain" description="Hemerythrin-like" evidence="1">
    <location>
        <begin position="4"/>
        <end position="130"/>
    </location>
</feature>
<dbReference type="Proteomes" id="UP000217141">
    <property type="component" value="Chromosome I"/>
</dbReference>
<evidence type="ECO:0000259" key="1">
    <source>
        <dbReference type="Pfam" id="PF01814"/>
    </source>
</evidence>
<dbReference type="KEGG" id="shyd:CJD35_09175"/>
<proteinExistence type="predicted"/>
<evidence type="ECO:0000313" key="3">
    <source>
        <dbReference type="Proteomes" id="UP000217141"/>
    </source>
</evidence>
<dbReference type="RefSeq" id="WP_017181051.1">
    <property type="nucleotide sequence ID" value="NZ_CP022745.1"/>
</dbReference>
<protein>
    <submittedName>
        <fullName evidence="2">Cation-binding protein</fullName>
    </submittedName>
</protein>
<dbReference type="Pfam" id="PF01814">
    <property type="entry name" value="Hemerythrin"/>
    <property type="match status" value="1"/>
</dbReference>
<sequence length="144" mass="16149">MDMTELRRQHDEISHTAHRLALATADHANPRSVGAIRWQLARQLMGHLALEDRILYPALQRADDAHTRTTAATLQAETGALAESFSSYMTAWSDDRVAREWADFCIATQAVIRALTERVDRENRTLYPLADRIDNSAPPIARAG</sequence>
<dbReference type="InterPro" id="IPR012312">
    <property type="entry name" value="Hemerythrin-like"/>
</dbReference>
<organism evidence="2 3">
    <name type="scientific">Sphingobium xenophagum</name>
    <dbReference type="NCBI Taxonomy" id="121428"/>
    <lineage>
        <taxon>Bacteria</taxon>
        <taxon>Pseudomonadati</taxon>
        <taxon>Pseudomonadota</taxon>
        <taxon>Alphaproteobacteria</taxon>
        <taxon>Sphingomonadales</taxon>
        <taxon>Sphingomonadaceae</taxon>
        <taxon>Sphingobium</taxon>
    </lineage>
</organism>
<dbReference type="EMBL" id="CP022745">
    <property type="protein sequence ID" value="ASY44598.1"/>
    <property type="molecule type" value="Genomic_DNA"/>
</dbReference>
<dbReference type="Gene3D" id="1.20.120.520">
    <property type="entry name" value="nmb1532 protein domain like"/>
    <property type="match status" value="1"/>
</dbReference>
<accession>A0A249MTF5</accession>
<reference evidence="2 3" key="1">
    <citation type="submission" date="2017-08" db="EMBL/GenBank/DDBJ databases">
        <title>Whole Genome Sequence of Sphingobium hydrophobicum C1: Insights into Adaption to the Electronic-waste Contaminated Sediment.</title>
        <authorList>
            <person name="Song D."/>
            <person name="Chen X."/>
            <person name="Xu M."/>
        </authorList>
    </citation>
    <scope>NUCLEOTIDE SEQUENCE [LARGE SCALE GENOMIC DNA]</scope>
    <source>
        <strain evidence="2 3">C1</strain>
    </source>
</reference>
<dbReference type="AlphaFoldDB" id="A0A249MTF5"/>